<keyword evidence="6" id="KW-1185">Reference proteome</keyword>
<dbReference type="HAMAP" id="MF_00528">
    <property type="entry name" value="Maf"/>
    <property type="match status" value="1"/>
</dbReference>
<comment type="cofactor">
    <cofactor evidence="1 4">
        <name>a divalent metal cation</name>
        <dbReference type="ChEBI" id="CHEBI:60240"/>
    </cofactor>
</comment>
<evidence type="ECO:0000256" key="2">
    <source>
        <dbReference type="ARBA" id="ARBA00022801"/>
    </source>
</evidence>
<protein>
    <recommendedName>
        <fullName evidence="4">dTTP/UTP pyrophosphatase</fullName>
        <shortName evidence="4">dTTPase/UTPase</shortName>
        <ecNumber evidence="4">3.6.1.9</ecNumber>
    </recommendedName>
    <alternativeName>
        <fullName evidence="4">Nucleoside triphosphate pyrophosphatase</fullName>
    </alternativeName>
    <alternativeName>
        <fullName evidence="4">Nucleotide pyrophosphatase</fullName>
        <shortName evidence="4">Nucleotide PPase</shortName>
    </alternativeName>
</protein>
<keyword evidence="2 4" id="KW-0378">Hydrolase</keyword>
<organism evidence="5 6">
    <name type="scientific">Halalkalibaculum roseum</name>
    <dbReference type="NCBI Taxonomy" id="2709311"/>
    <lineage>
        <taxon>Bacteria</taxon>
        <taxon>Pseudomonadati</taxon>
        <taxon>Balneolota</taxon>
        <taxon>Balneolia</taxon>
        <taxon>Balneolales</taxon>
        <taxon>Balneolaceae</taxon>
        <taxon>Halalkalibaculum</taxon>
    </lineage>
</organism>
<comment type="caution">
    <text evidence="5">The sequence shown here is derived from an EMBL/GenBank/DDBJ whole genome shotgun (WGS) entry which is preliminary data.</text>
</comment>
<sequence>MSRLIVLASRSPRRKYLLELLNLKFSIESSSCDETYSNNEQPSDIVQNLALHKAMDVSEGKFSSLVIGADTLVVDNEKILGKPNSADEAKSMLAKLSDDRHKVLTGVALVKTDSEGNILQKETFVEETIVYFGKLTSEEINDYVQDGSPMDKAGSYGIQDDWGAIFVKRIEGDYYNVVGLPLYALYQHLKEFAPEFLSHNSDPPKDE</sequence>
<comment type="caution">
    <text evidence="4">Lacks conserved residue(s) required for the propagation of feature annotation.</text>
</comment>
<evidence type="ECO:0000256" key="3">
    <source>
        <dbReference type="ARBA" id="ARBA00023080"/>
    </source>
</evidence>
<keyword evidence="3 4" id="KW-0546">Nucleotide metabolism</keyword>
<feature type="site" description="Important for substrate specificity" evidence="4">
    <location>
        <position position="159"/>
    </location>
</feature>
<dbReference type="NCBIfam" id="TIGR00172">
    <property type="entry name" value="maf"/>
    <property type="match status" value="1"/>
</dbReference>
<reference evidence="5 6" key="1">
    <citation type="submission" date="2020-02" db="EMBL/GenBank/DDBJ databases">
        <title>Balneolaceae bacterium YR4-1, complete genome.</title>
        <authorList>
            <person name="Li Y."/>
            <person name="Wu S."/>
        </authorList>
    </citation>
    <scope>NUCLEOTIDE SEQUENCE [LARGE SCALE GENOMIC DNA]</scope>
    <source>
        <strain evidence="5 6">YR4-1</strain>
    </source>
</reference>
<dbReference type="InterPro" id="IPR003697">
    <property type="entry name" value="Maf-like"/>
</dbReference>
<comment type="similarity">
    <text evidence="4">Belongs to the Maf family. YhdE subfamily.</text>
</comment>
<dbReference type="PIRSF" id="PIRSF006305">
    <property type="entry name" value="Maf"/>
    <property type="match status" value="1"/>
</dbReference>
<comment type="function">
    <text evidence="4">Nucleoside triphosphate pyrophosphatase that hydrolyzes dTTP and UTP. May have a dual role in cell division arrest and in preventing the incorporation of modified nucleotides into cellular nucleic acids.</text>
</comment>
<dbReference type="EMBL" id="JAALLT010000002">
    <property type="protein sequence ID" value="NGP76148.1"/>
    <property type="molecule type" value="Genomic_DNA"/>
</dbReference>
<comment type="catalytic activity">
    <reaction evidence="4">
        <text>UTP + H2O = UMP + diphosphate + H(+)</text>
        <dbReference type="Rhea" id="RHEA:29395"/>
        <dbReference type="ChEBI" id="CHEBI:15377"/>
        <dbReference type="ChEBI" id="CHEBI:15378"/>
        <dbReference type="ChEBI" id="CHEBI:33019"/>
        <dbReference type="ChEBI" id="CHEBI:46398"/>
        <dbReference type="ChEBI" id="CHEBI:57865"/>
        <dbReference type="EC" id="3.6.1.9"/>
    </reaction>
</comment>
<dbReference type="RefSeq" id="WP_165141257.1">
    <property type="nucleotide sequence ID" value="NZ_JAALLT010000002.1"/>
</dbReference>
<dbReference type="CDD" id="cd00555">
    <property type="entry name" value="Maf"/>
    <property type="match status" value="1"/>
</dbReference>
<dbReference type="GO" id="GO:0005737">
    <property type="term" value="C:cytoplasm"/>
    <property type="evidence" value="ECO:0007669"/>
    <property type="project" value="UniProtKB-SubCell"/>
</dbReference>
<dbReference type="GO" id="GO:0047429">
    <property type="term" value="F:nucleoside triphosphate diphosphatase activity"/>
    <property type="evidence" value="ECO:0007669"/>
    <property type="project" value="UniProtKB-EC"/>
</dbReference>
<feature type="site" description="Important for substrate specificity" evidence="4">
    <location>
        <position position="13"/>
    </location>
</feature>
<feature type="active site" description="Proton acceptor" evidence="4">
    <location>
        <position position="70"/>
    </location>
</feature>
<evidence type="ECO:0000313" key="5">
    <source>
        <dbReference type="EMBL" id="NGP76148.1"/>
    </source>
</evidence>
<dbReference type="SUPFAM" id="SSF52972">
    <property type="entry name" value="ITPase-like"/>
    <property type="match status" value="1"/>
</dbReference>
<dbReference type="EC" id="3.6.1.9" evidence="4"/>
<dbReference type="Gene3D" id="3.90.950.10">
    <property type="match status" value="1"/>
</dbReference>
<dbReference type="PANTHER" id="PTHR43213">
    <property type="entry name" value="BIFUNCTIONAL DTTP/UTP PYROPHOSPHATASE/METHYLTRANSFERASE PROTEIN-RELATED"/>
    <property type="match status" value="1"/>
</dbReference>
<dbReference type="InterPro" id="IPR029001">
    <property type="entry name" value="ITPase-like_fam"/>
</dbReference>
<dbReference type="Pfam" id="PF02545">
    <property type="entry name" value="Maf"/>
    <property type="match status" value="1"/>
</dbReference>
<evidence type="ECO:0000256" key="4">
    <source>
        <dbReference type="HAMAP-Rule" id="MF_00528"/>
    </source>
</evidence>
<accession>A0A6M1SVM0</accession>
<proteinExistence type="inferred from homology"/>
<gene>
    <name evidence="5" type="primary">maf</name>
    <name evidence="5" type="ORF">G3570_05865</name>
</gene>
<name>A0A6M1SVM0_9BACT</name>
<evidence type="ECO:0000313" key="6">
    <source>
        <dbReference type="Proteomes" id="UP000473278"/>
    </source>
</evidence>
<feature type="site" description="Important for substrate specificity" evidence="4">
    <location>
        <position position="71"/>
    </location>
</feature>
<dbReference type="PANTHER" id="PTHR43213:SF5">
    <property type="entry name" value="BIFUNCTIONAL DTTP_UTP PYROPHOSPHATASE_METHYLTRANSFERASE PROTEIN-RELATED"/>
    <property type="match status" value="1"/>
</dbReference>
<keyword evidence="4" id="KW-0963">Cytoplasm</keyword>
<comment type="subcellular location">
    <subcellularLocation>
        <location evidence="4">Cytoplasm</location>
    </subcellularLocation>
</comment>
<evidence type="ECO:0000256" key="1">
    <source>
        <dbReference type="ARBA" id="ARBA00001968"/>
    </source>
</evidence>
<dbReference type="Proteomes" id="UP000473278">
    <property type="component" value="Unassembled WGS sequence"/>
</dbReference>
<comment type="catalytic activity">
    <reaction evidence="4">
        <text>dTTP + H2O = dTMP + diphosphate + H(+)</text>
        <dbReference type="Rhea" id="RHEA:28534"/>
        <dbReference type="ChEBI" id="CHEBI:15377"/>
        <dbReference type="ChEBI" id="CHEBI:15378"/>
        <dbReference type="ChEBI" id="CHEBI:33019"/>
        <dbReference type="ChEBI" id="CHEBI:37568"/>
        <dbReference type="ChEBI" id="CHEBI:63528"/>
        <dbReference type="EC" id="3.6.1.9"/>
    </reaction>
</comment>
<dbReference type="GO" id="GO:0009117">
    <property type="term" value="P:nucleotide metabolic process"/>
    <property type="evidence" value="ECO:0007669"/>
    <property type="project" value="UniProtKB-KW"/>
</dbReference>
<dbReference type="AlphaFoldDB" id="A0A6M1SVM0"/>